<name>A0A6S7G2J0_PARCT</name>
<protein>
    <submittedName>
        <fullName evidence="2">---NA</fullName>
    </submittedName>
</protein>
<gene>
    <name evidence="2" type="ORF">PACLA_8A045533</name>
</gene>
<evidence type="ECO:0000256" key="1">
    <source>
        <dbReference type="SAM" id="MobiDB-lite"/>
    </source>
</evidence>
<evidence type="ECO:0000313" key="3">
    <source>
        <dbReference type="Proteomes" id="UP001152795"/>
    </source>
</evidence>
<dbReference type="EMBL" id="CACRXK020000257">
    <property type="protein sequence ID" value="CAB3980111.1"/>
    <property type="molecule type" value="Genomic_DNA"/>
</dbReference>
<feature type="compositionally biased region" description="Polar residues" evidence="1">
    <location>
        <begin position="77"/>
        <end position="91"/>
    </location>
</feature>
<proteinExistence type="predicted"/>
<comment type="caution">
    <text evidence="2">The sequence shown here is derived from an EMBL/GenBank/DDBJ whole genome shotgun (WGS) entry which is preliminary data.</text>
</comment>
<sequence>MLSKTNRSYAEVAADVESSELNCPDCNSVFESLTQLTRYFLDAHVDQRPLMPDDVTASSREVDIADQESVDIDVVLSSTSETELPNTNPKAKQTESLDQNKKNNADCPKGQKAVKLRKGQQKLKQLPFDSTLYFWVSVLTSDSASSTSVDSTESSSKDDVLMHIAFQSSDKEK</sequence>
<evidence type="ECO:0000313" key="2">
    <source>
        <dbReference type="EMBL" id="CAB3980111.1"/>
    </source>
</evidence>
<accession>A0A6S7G2J0</accession>
<feature type="compositionally biased region" description="Basic and acidic residues" evidence="1">
    <location>
        <begin position="92"/>
        <end position="104"/>
    </location>
</feature>
<reference evidence="2" key="1">
    <citation type="submission" date="2020-04" db="EMBL/GenBank/DDBJ databases">
        <authorList>
            <person name="Alioto T."/>
            <person name="Alioto T."/>
            <person name="Gomez Garrido J."/>
        </authorList>
    </citation>
    <scope>NUCLEOTIDE SEQUENCE</scope>
    <source>
        <strain evidence="2">A484AB</strain>
    </source>
</reference>
<dbReference type="InterPro" id="IPR013087">
    <property type="entry name" value="Znf_C2H2_type"/>
</dbReference>
<feature type="region of interest" description="Disordered" evidence="1">
    <location>
        <begin position="77"/>
        <end position="118"/>
    </location>
</feature>
<dbReference type="PROSITE" id="PS50157">
    <property type="entry name" value="ZINC_FINGER_C2H2_2"/>
    <property type="match status" value="1"/>
</dbReference>
<dbReference type="Proteomes" id="UP001152795">
    <property type="component" value="Unassembled WGS sequence"/>
</dbReference>
<keyword evidence="3" id="KW-1185">Reference proteome</keyword>
<organism evidence="2 3">
    <name type="scientific">Paramuricea clavata</name>
    <name type="common">Red gorgonian</name>
    <name type="synonym">Violescent sea-whip</name>
    <dbReference type="NCBI Taxonomy" id="317549"/>
    <lineage>
        <taxon>Eukaryota</taxon>
        <taxon>Metazoa</taxon>
        <taxon>Cnidaria</taxon>
        <taxon>Anthozoa</taxon>
        <taxon>Octocorallia</taxon>
        <taxon>Malacalcyonacea</taxon>
        <taxon>Plexauridae</taxon>
        <taxon>Paramuricea</taxon>
    </lineage>
</organism>
<dbReference type="AlphaFoldDB" id="A0A6S7G2J0"/>